<dbReference type="EMBL" id="UINC01060858">
    <property type="protein sequence ID" value="SVB85809.1"/>
    <property type="molecule type" value="Genomic_DNA"/>
</dbReference>
<gene>
    <name evidence="4" type="ORF">METZ01_LOCUS238663</name>
</gene>
<dbReference type="InterPro" id="IPR003711">
    <property type="entry name" value="CarD-like/TRCF_RID"/>
</dbReference>
<dbReference type="InterPro" id="IPR027417">
    <property type="entry name" value="P-loop_NTPase"/>
</dbReference>
<keyword evidence="2" id="KW-0067">ATP-binding</keyword>
<dbReference type="GO" id="GO:0009380">
    <property type="term" value="C:excinuclease repair complex"/>
    <property type="evidence" value="ECO:0007669"/>
    <property type="project" value="InterPro"/>
</dbReference>
<dbReference type="GO" id="GO:0016887">
    <property type="term" value="F:ATP hydrolysis activity"/>
    <property type="evidence" value="ECO:0007669"/>
    <property type="project" value="InterPro"/>
</dbReference>
<keyword evidence="1" id="KW-0547">Nucleotide-binding</keyword>
<evidence type="ECO:0000256" key="1">
    <source>
        <dbReference type="ARBA" id="ARBA00022741"/>
    </source>
</evidence>
<dbReference type="Gene3D" id="2.40.10.170">
    <property type="match status" value="1"/>
</dbReference>
<reference evidence="4" key="1">
    <citation type="submission" date="2018-05" db="EMBL/GenBank/DDBJ databases">
        <authorList>
            <person name="Lanie J.A."/>
            <person name="Ng W.-L."/>
            <person name="Kazmierczak K.M."/>
            <person name="Andrzejewski T.M."/>
            <person name="Davidsen T.M."/>
            <person name="Wayne K.J."/>
            <person name="Tettelin H."/>
            <person name="Glass J.I."/>
            <person name="Rusch D."/>
            <person name="Podicherti R."/>
            <person name="Tsui H.-C.T."/>
            <person name="Winkler M.E."/>
        </authorList>
    </citation>
    <scope>NUCLEOTIDE SEQUENCE</scope>
</reference>
<dbReference type="InterPro" id="IPR036101">
    <property type="entry name" value="CarD-like/TRCF_RID_sf"/>
</dbReference>
<protein>
    <recommendedName>
        <fullName evidence="3">CarD-like/TRCF RNAP-interacting domain-containing protein</fullName>
    </recommendedName>
</protein>
<dbReference type="Pfam" id="PF02559">
    <property type="entry name" value="CarD_TRCF_RID"/>
    <property type="match status" value="1"/>
</dbReference>
<name>A0A382HF63_9ZZZZ</name>
<proteinExistence type="predicted"/>
<dbReference type="GO" id="GO:0005524">
    <property type="term" value="F:ATP binding"/>
    <property type="evidence" value="ECO:0007669"/>
    <property type="project" value="UniProtKB-KW"/>
</dbReference>
<evidence type="ECO:0000259" key="3">
    <source>
        <dbReference type="SMART" id="SM01058"/>
    </source>
</evidence>
<dbReference type="PANTHER" id="PTHR24029:SF1">
    <property type="entry name" value="TRANSCRIPTION-REPAIR-COUPLING FACTOR"/>
    <property type="match status" value="1"/>
</dbReference>
<dbReference type="PANTHER" id="PTHR24029">
    <property type="entry name" value="UVRABC SYSTEM PROTEIN B"/>
    <property type="match status" value="1"/>
</dbReference>
<dbReference type="GO" id="GO:0006289">
    <property type="term" value="P:nucleotide-excision repair"/>
    <property type="evidence" value="ECO:0007669"/>
    <property type="project" value="InterPro"/>
</dbReference>
<dbReference type="SMART" id="SM01058">
    <property type="entry name" value="CarD_TRCF"/>
    <property type="match status" value="1"/>
</dbReference>
<sequence>DTPGSISRRGGIIDVYPTAATHPYRIEFFGSTVESIRLFDPVSQLSLQQIESILIPPAEECLPSIVDKQEIENLRNQLDMDNCSEIEQLRIANDLTMAVEGYTLDEPAFYQGFFCHGSLLDFLDTETLLVLENPSDLESEQIRLDEKSGELRVMKELSGVIPRQFPSVHLTGSELNDRITSMPHKLNVTPWLADQTISNSKKHDLSIEIGFTPPRTYFGRFDVLAKDIHGWLGNGDSVLIVSHHSSRIIEILHGQNISAKLEPSIAKAVLENGNQGNRAVLIKTSLEEGWDIKIGNKTIHLLTDSEIIGHSKKRATRKATSFNKPTALSDLETGSYVVHIEHGIGRFIGTQHMDVDGGEREYLTLEYAGSDRLYVPTDHLDRISLYSSSGDRKPILTRLGTQEWTRAKDKTRASAKTLAIDLLSIYADREILEGIPFPPDTPWQTEMEDSFPFEETPDQLITIQDVKLDM</sequence>
<feature type="domain" description="CarD-like/TRCF RNAP-interacting" evidence="3">
    <location>
        <begin position="330"/>
        <end position="427"/>
    </location>
</feature>
<feature type="non-terminal residue" evidence="4">
    <location>
        <position position="1"/>
    </location>
</feature>
<dbReference type="SUPFAM" id="SSF52540">
    <property type="entry name" value="P-loop containing nucleoside triphosphate hydrolases"/>
    <property type="match status" value="1"/>
</dbReference>
<dbReference type="SUPFAM" id="SSF141259">
    <property type="entry name" value="CarD-like"/>
    <property type="match status" value="1"/>
</dbReference>
<dbReference type="Gene3D" id="3.30.2060.10">
    <property type="entry name" value="Penicillin-binding protein 1b domain"/>
    <property type="match status" value="1"/>
</dbReference>
<dbReference type="Gene3D" id="3.40.50.11180">
    <property type="match status" value="1"/>
</dbReference>
<evidence type="ECO:0000313" key="4">
    <source>
        <dbReference type="EMBL" id="SVB85809.1"/>
    </source>
</evidence>
<dbReference type="InterPro" id="IPR004807">
    <property type="entry name" value="UvrB"/>
</dbReference>
<dbReference type="Pfam" id="PF17757">
    <property type="entry name" value="UvrB_inter"/>
    <property type="match status" value="1"/>
</dbReference>
<accession>A0A382HF63</accession>
<organism evidence="4">
    <name type="scientific">marine metagenome</name>
    <dbReference type="NCBI Taxonomy" id="408172"/>
    <lineage>
        <taxon>unclassified sequences</taxon>
        <taxon>metagenomes</taxon>
        <taxon>ecological metagenomes</taxon>
    </lineage>
</organism>
<evidence type="ECO:0000256" key="2">
    <source>
        <dbReference type="ARBA" id="ARBA00022840"/>
    </source>
</evidence>
<dbReference type="AlphaFoldDB" id="A0A382HF63"/>
<dbReference type="GO" id="GO:0003677">
    <property type="term" value="F:DNA binding"/>
    <property type="evidence" value="ECO:0007669"/>
    <property type="project" value="InterPro"/>
</dbReference>
<dbReference type="Gene3D" id="3.40.50.300">
    <property type="entry name" value="P-loop containing nucleotide triphosphate hydrolases"/>
    <property type="match status" value="1"/>
</dbReference>
<dbReference type="InterPro" id="IPR041471">
    <property type="entry name" value="UvrB_inter"/>
</dbReference>
<feature type="non-terminal residue" evidence="4">
    <location>
        <position position="470"/>
    </location>
</feature>